<dbReference type="EMBL" id="JABBNB010000006">
    <property type="protein sequence ID" value="NMO01080.1"/>
    <property type="molecule type" value="Genomic_DNA"/>
</dbReference>
<feature type="transmembrane region" description="Helical" evidence="1">
    <location>
        <begin position="107"/>
        <end position="127"/>
    </location>
</feature>
<protein>
    <submittedName>
        <fullName evidence="2">CbtA family protein</fullName>
    </submittedName>
</protein>
<keyword evidence="1" id="KW-1133">Transmembrane helix</keyword>
<dbReference type="AlphaFoldDB" id="A0A848KRN9"/>
<evidence type="ECO:0000313" key="2">
    <source>
        <dbReference type="EMBL" id="NMO01080.1"/>
    </source>
</evidence>
<gene>
    <name evidence="2" type="ORF">HH308_07605</name>
</gene>
<name>A0A848KRN9_9ACTN</name>
<accession>A0A848KRN9</accession>
<comment type="caution">
    <text evidence="2">The sequence shown here is derived from an EMBL/GenBank/DDBJ whole genome shotgun (WGS) entry which is preliminary data.</text>
</comment>
<organism evidence="2 3">
    <name type="scientific">Gordonia asplenii</name>
    <dbReference type="NCBI Taxonomy" id="2725283"/>
    <lineage>
        <taxon>Bacteria</taxon>
        <taxon>Bacillati</taxon>
        <taxon>Actinomycetota</taxon>
        <taxon>Actinomycetes</taxon>
        <taxon>Mycobacteriales</taxon>
        <taxon>Gordoniaceae</taxon>
        <taxon>Gordonia</taxon>
    </lineage>
</organism>
<dbReference type="RefSeq" id="WP_170193584.1">
    <property type="nucleotide sequence ID" value="NZ_JABBNB010000006.1"/>
</dbReference>
<dbReference type="Pfam" id="PF09490">
    <property type="entry name" value="CbtA"/>
    <property type="match status" value="1"/>
</dbReference>
<proteinExistence type="predicted"/>
<dbReference type="InterPro" id="IPR012666">
    <property type="entry name" value="CbtA_put"/>
</dbReference>
<keyword evidence="3" id="KW-1185">Reference proteome</keyword>
<feature type="transmembrane region" description="Helical" evidence="1">
    <location>
        <begin position="147"/>
        <end position="169"/>
    </location>
</feature>
<evidence type="ECO:0000256" key="1">
    <source>
        <dbReference type="SAM" id="Phobius"/>
    </source>
</evidence>
<keyword evidence="1" id="KW-0812">Transmembrane</keyword>
<sequence>MEKKFIGAGLLAGLVAGIVAYVFARIFIEPQVTRAIDYEGGRSDAEATLAGTHEHEHELFTRGIQENIGAGTGTLVFAVAMGAFLAVAFTLTWAYVGRRYPATDPRVAAAGVTLVGFIAVVGVPFFVYPPNPPAVGDSETIGERSGAYLTITLVALAAAVLAAVAAYWLRPRIGGLPAAVAAAVGYLAVITVVASLLPEFHEIPDPVTNDAGQIVYPGFPAEVIGLFRTYTIANQVILWTVLGLVFAVLIWLMSRRSEATDRDRSAAAVS</sequence>
<evidence type="ECO:0000313" key="3">
    <source>
        <dbReference type="Proteomes" id="UP000550729"/>
    </source>
</evidence>
<feature type="transmembrane region" description="Helical" evidence="1">
    <location>
        <begin position="236"/>
        <end position="254"/>
    </location>
</feature>
<feature type="transmembrane region" description="Helical" evidence="1">
    <location>
        <begin position="176"/>
        <end position="197"/>
    </location>
</feature>
<dbReference type="Proteomes" id="UP000550729">
    <property type="component" value="Unassembled WGS sequence"/>
</dbReference>
<reference evidence="2 3" key="1">
    <citation type="submission" date="2020-04" db="EMBL/GenBank/DDBJ databases">
        <title>Gordonia sp. nov. TBRC 11910.</title>
        <authorList>
            <person name="Suriyachadkun C."/>
        </authorList>
    </citation>
    <scope>NUCLEOTIDE SEQUENCE [LARGE SCALE GENOMIC DNA]</scope>
    <source>
        <strain evidence="2 3">TBRC 11910</strain>
    </source>
</reference>
<keyword evidence="1" id="KW-0472">Membrane</keyword>
<feature type="transmembrane region" description="Helical" evidence="1">
    <location>
        <begin position="75"/>
        <end position="95"/>
    </location>
</feature>